<reference evidence="1" key="2">
    <citation type="submission" date="2025-09" db="UniProtKB">
        <authorList>
            <consortium name="EnsemblPlants"/>
        </authorList>
    </citation>
    <scope>IDENTIFICATION</scope>
</reference>
<reference evidence="1" key="1">
    <citation type="submission" date="2021-05" db="EMBL/GenBank/DDBJ databases">
        <authorList>
            <person name="Scholz U."/>
            <person name="Mascher M."/>
            <person name="Fiebig A."/>
        </authorList>
    </citation>
    <scope>NUCLEOTIDE SEQUENCE [LARGE SCALE GENOMIC DNA]</scope>
</reference>
<protein>
    <submittedName>
        <fullName evidence="1">Uncharacterized protein</fullName>
    </submittedName>
</protein>
<proteinExistence type="predicted"/>
<accession>A0ACD5WUZ7</accession>
<dbReference type="Proteomes" id="UP001732700">
    <property type="component" value="Chromosome 4C"/>
</dbReference>
<dbReference type="EnsemblPlants" id="AVESA.00010b.r2.4CG1307440.1">
    <property type="protein sequence ID" value="AVESA.00010b.r2.4CG1307440.1.CDS.1"/>
    <property type="gene ID" value="AVESA.00010b.r2.4CG1307440"/>
</dbReference>
<name>A0ACD5WUZ7_AVESA</name>
<evidence type="ECO:0000313" key="2">
    <source>
        <dbReference type="Proteomes" id="UP001732700"/>
    </source>
</evidence>
<evidence type="ECO:0000313" key="1">
    <source>
        <dbReference type="EnsemblPlants" id="AVESA.00010b.r2.4CG1307440.1.CDS.1"/>
    </source>
</evidence>
<keyword evidence="2" id="KW-1185">Reference proteome</keyword>
<organism evidence="1 2">
    <name type="scientific">Avena sativa</name>
    <name type="common">Oat</name>
    <dbReference type="NCBI Taxonomy" id="4498"/>
    <lineage>
        <taxon>Eukaryota</taxon>
        <taxon>Viridiplantae</taxon>
        <taxon>Streptophyta</taxon>
        <taxon>Embryophyta</taxon>
        <taxon>Tracheophyta</taxon>
        <taxon>Spermatophyta</taxon>
        <taxon>Magnoliopsida</taxon>
        <taxon>Liliopsida</taxon>
        <taxon>Poales</taxon>
        <taxon>Poaceae</taxon>
        <taxon>BOP clade</taxon>
        <taxon>Pooideae</taxon>
        <taxon>Poodae</taxon>
        <taxon>Poeae</taxon>
        <taxon>Poeae Chloroplast Group 1 (Aveneae type)</taxon>
        <taxon>Aveninae</taxon>
        <taxon>Avena</taxon>
    </lineage>
</organism>
<sequence length="156" mass="17207">MERVAYLGHVISGDGVATYESKIQSIREWPTPNTLKELQAFLGLTGYYRKFIKHYAILSQPLSALLKKGGMFVWTDVTKAAFQVLKTALVTTLVLALPDFSQQFTIDTDACDVGIGAVLSQNGHPLAFVSRAVGPKNRSLSVYEKEYLAILLVVQQ</sequence>